<organism evidence="1 2">
    <name type="scientific">Arsenicicoccus piscis</name>
    <dbReference type="NCBI Taxonomy" id="673954"/>
    <lineage>
        <taxon>Bacteria</taxon>
        <taxon>Bacillati</taxon>
        <taxon>Actinomycetota</taxon>
        <taxon>Actinomycetes</taxon>
        <taxon>Micrococcales</taxon>
        <taxon>Intrasporangiaceae</taxon>
        <taxon>Arsenicicoccus</taxon>
    </lineage>
</organism>
<dbReference type="EMBL" id="BSUJ01000001">
    <property type="protein sequence ID" value="GMA19778.1"/>
    <property type="molecule type" value="Genomic_DNA"/>
</dbReference>
<comment type="caution">
    <text evidence="1">The sequence shown here is derived from an EMBL/GenBank/DDBJ whole genome shotgun (WGS) entry which is preliminary data.</text>
</comment>
<dbReference type="Proteomes" id="UP001157109">
    <property type="component" value="Unassembled WGS sequence"/>
</dbReference>
<evidence type="ECO:0000313" key="2">
    <source>
        <dbReference type="Proteomes" id="UP001157109"/>
    </source>
</evidence>
<evidence type="ECO:0000313" key="1">
    <source>
        <dbReference type="EMBL" id="GMA19778.1"/>
    </source>
</evidence>
<sequence length="100" mass="11401">MLMWLGLRGVLSVADWWGTPAWPFIVDEFFRRLDDPDYEHWRTGGHPGPPPEGLARDEFRELLLSAPDELPTEFVDFCIHRGAIGFVRPDRSGDSYDIGG</sequence>
<keyword evidence="2" id="KW-1185">Reference proteome</keyword>
<protein>
    <recommendedName>
        <fullName evidence="3">SMI1/KNR4 family protein</fullName>
    </recommendedName>
</protein>
<name>A0ABQ6HQ23_9MICO</name>
<accession>A0ABQ6HQ23</accession>
<proteinExistence type="predicted"/>
<reference evidence="2" key="1">
    <citation type="journal article" date="2019" name="Int. J. Syst. Evol. Microbiol.">
        <title>The Global Catalogue of Microorganisms (GCM) 10K type strain sequencing project: providing services to taxonomists for standard genome sequencing and annotation.</title>
        <authorList>
            <consortium name="The Broad Institute Genomics Platform"/>
            <consortium name="The Broad Institute Genome Sequencing Center for Infectious Disease"/>
            <person name="Wu L."/>
            <person name="Ma J."/>
        </authorList>
    </citation>
    <scope>NUCLEOTIDE SEQUENCE [LARGE SCALE GENOMIC DNA]</scope>
    <source>
        <strain evidence="2">NBRC 105830</strain>
    </source>
</reference>
<evidence type="ECO:0008006" key="3">
    <source>
        <dbReference type="Google" id="ProtNLM"/>
    </source>
</evidence>
<gene>
    <name evidence="1" type="ORF">GCM10025862_17990</name>
</gene>